<dbReference type="STRING" id="207949.RED65_11390"/>
<proteinExistence type="predicted"/>
<dbReference type="EMBL" id="AAQH01000011">
    <property type="protein sequence ID" value="EAT11941.1"/>
    <property type="molecule type" value="Genomic_DNA"/>
</dbReference>
<dbReference type="HOGENOM" id="CLU_047524_0_0_6"/>
<dbReference type="PROSITE" id="PS51257">
    <property type="entry name" value="PROKAR_LIPOPROTEIN"/>
    <property type="match status" value="1"/>
</dbReference>
<dbReference type="AlphaFoldDB" id="Q1N1B0"/>
<protein>
    <recommendedName>
        <fullName evidence="3">Lipoprotein</fullName>
    </recommendedName>
</protein>
<organism evidence="1 2">
    <name type="scientific">Bermanella marisrubri</name>
    <dbReference type="NCBI Taxonomy" id="207949"/>
    <lineage>
        <taxon>Bacteria</taxon>
        <taxon>Pseudomonadati</taxon>
        <taxon>Pseudomonadota</taxon>
        <taxon>Gammaproteobacteria</taxon>
        <taxon>Oceanospirillales</taxon>
        <taxon>Oceanospirillaceae</taxon>
        <taxon>Bermanella</taxon>
    </lineage>
</organism>
<accession>Q1N1B0</accession>
<dbReference type="Proteomes" id="UP000004263">
    <property type="component" value="Unassembled WGS sequence"/>
</dbReference>
<dbReference type="Pfam" id="PF14298">
    <property type="entry name" value="DUF4374"/>
    <property type="match status" value="1"/>
</dbReference>
<reference evidence="1 2" key="1">
    <citation type="submission" date="2006-03" db="EMBL/GenBank/DDBJ databases">
        <authorList>
            <person name="Pinhassi J."/>
            <person name="Pedros-Alio C."/>
            <person name="Ferriera S."/>
            <person name="Johnson J."/>
            <person name="Kravitz S."/>
            <person name="Halpern A."/>
            <person name="Remington K."/>
            <person name="Beeson K."/>
            <person name="Tran B."/>
            <person name="Rogers Y.-H."/>
            <person name="Friedman R."/>
            <person name="Venter J.C."/>
        </authorList>
    </citation>
    <scope>NUCLEOTIDE SEQUENCE [LARGE SCALE GENOMIC DNA]</scope>
    <source>
        <strain evidence="1 2">RED65</strain>
    </source>
</reference>
<dbReference type="InterPro" id="IPR025401">
    <property type="entry name" value="DUF4374"/>
</dbReference>
<evidence type="ECO:0000313" key="2">
    <source>
        <dbReference type="Proteomes" id="UP000004263"/>
    </source>
</evidence>
<name>Q1N1B0_9GAMM</name>
<gene>
    <name evidence="1" type="ORF">RED65_11390</name>
</gene>
<evidence type="ECO:0000313" key="1">
    <source>
        <dbReference type="EMBL" id="EAT11941.1"/>
    </source>
</evidence>
<evidence type="ECO:0008006" key="3">
    <source>
        <dbReference type="Google" id="ProtNLM"/>
    </source>
</evidence>
<keyword evidence="2" id="KW-1185">Reference proteome</keyword>
<dbReference type="RefSeq" id="WP_007017405.1">
    <property type="nucleotide sequence ID" value="NZ_CH724113.1"/>
</dbReference>
<comment type="caution">
    <text evidence="1">The sequence shown here is derived from an EMBL/GenBank/DDBJ whole genome shotgun (WGS) entry which is preliminary data.</text>
</comment>
<sequence>MKKSLLALTIAATVGLTACGSDDSSNAAVDGGVTLAFKQSGDTETEFLLTSNSLESGSITNQGAGNEQLGWNFYYRVGDTLFVTGYENYEANAYVMNDEGQLEVLNTFFYDRPLQQFGNVNDTTLLATDPSYSEHGPLIMYTISAETGRITSKVDYTIHDLDTGTAGEGTVAWPTALVVRDDKLFIPFQKFDDGGNFTTPDVNKAYVAVYNYPLTTENNEPLKIIEDDRTSNIGVNGDTNGLIQTDSGDLYSYSNGAVSGGFAPASTKPSGILRINNGEDEFDSSYFFNIEEETEGGKMFWMEPIGGEKAIARIFIPTEATETLPGGAWSAFYKSFHQHKLVILDLANKTVTDVEGVPMHQKRYTSPLEIKDGKVLVSIETNEGTPEAPDLQTHVYSVDLDTATAVKGAKVEGAKTVKGFFDLN</sequence>